<dbReference type="Proteomes" id="UP001500212">
    <property type="component" value="Unassembled WGS sequence"/>
</dbReference>
<protein>
    <submittedName>
        <fullName evidence="1">Uncharacterized protein</fullName>
    </submittedName>
</protein>
<gene>
    <name evidence="1" type="ORF">GCM10023195_14250</name>
</gene>
<accession>A0ABP8TF59</accession>
<dbReference type="EMBL" id="BAABHJ010000003">
    <property type="protein sequence ID" value="GAA4604204.1"/>
    <property type="molecule type" value="Genomic_DNA"/>
</dbReference>
<sequence length="81" mass="8934">MSELAIQKIEHHLGRHVELPVLGQVVLPPPEKLVYYAGLGLLAAFEVVEWPVALVVGAGHWLADQQHRRVLHALGEAMEEA</sequence>
<name>A0ABP8TF59_9ACTN</name>
<dbReference type="RefSeq" id="WP_345350188.1">
    <property type="nucleotide sequence ID" value="NZ_BAABHJ010000003.1"/>
</dbReference>
<proteinExistence type="predicted"/>
<comment type="caution">
    <text evidence="1">The sequence shown here is derived from an EMBL/GenBank/DDBJ whole genome shotgun (WGS) entry which is preliminary data.</text>
</comment>
<keyword evidence="2" id="KW-1185">Reference proteome</keyword>
<evidence type="ECO:0000313" key="1">
    <source>
        <dbReference type="EMBL" id="GAA4604204.1"/>
    </source>
</evidence>
<evidence type="ECO:0000313" key="2">
    <source>
        <dbReference type="Proteomes" id="UP001500212"/>
    </source>
</evidence>
<organism evidence="1 2">
    <name type="scientific">Actinoallomurus liliacearum</name>
    <dbReference type="NCBI Taxonomy" id="1080073"/>
    <lineage>
        <taxon>Bacteria</taxon>
        <taxon>Bacillati</taxon>
        <taxon>Actinomycetota</taxon>
        <taxon>Actinomycetes</taxon>
        <taxon>Streptosporangiales</taxon>
        <taxon>Thermomonosporaceae</taxon>
        <taxon>Actinoallomurus</taxon>
    </lineage>
</organism>
<reference evidence="2" key="1">
    <citation type="journal article" date="2019" name="Int. J. Syst. Evol. Microbiol.">
        <title>The Global Catalogue of Microorganisms (GCM) 10K type strain sequencing project: providing services to taxonomists for standard genome sequencing and annotation.</title>
        <authorList>
            <consortium name="The Broad Institute Genomics Platform"/>
            <consortium name="The Broad Institute Genome Sequencing Center for Infectious Disease"/>
            <person name="Wu L."/>
            <person name="Ma J."/>
        </authorList>
    </citation>
    <scope>NUCLEOTIDE SEQUENCE [LARGE SCALE GENOMIC DNA]</scope>
    <source>
        <strain evidence="2">JCM 17938</strain>
    </source>
</reference>